<proteinExistence type="predicted"/>
<accession>A0A226N5W6</accession>
<evidence type="ECO:0000313" key="2">
    <source>
        <dbReference type="EMBL" id="OXB62976.1"/>
    </source>
</evidence>
<dbReference type="Proteomes" id="UP000198323">
    <property type="component" value="Unassembled WGS sequence"/>
</dbReference>
<feature type="chain" id="PRO_5012307985" evidence="1">
    <location>
        <begin position="23"/>
        <end position="156"/>
    </location>
</feature>
<evidence type="ECO:0000313" key="3">
    <source>
        <dbReference type="Proteomes" id="UP000198323"/>
    </source>
</evidence>
<keyword evidence="3" id="KW-1185">Reference proteome</keyword>
<keyword evidence="1" id="KW-0732">Signal</keyword>
<dbReference type="OrthoDB" id="6512771at2759"/>
<reference evidence="2 3" key="1">
    <citation type="submission" date="2016-07" db="EMBL/GenBank/DDBJ databases">
        <title>Disparate Historic Effective Population Sizes Predicted by Modern Levels of Genome Diversity for the Scaled Quail (Callipepla squamata) and the Northern Bobwhite (Colinus virginianus): Inferences from First and Second Generation Draft Genome Assemblies for Sympatric New World Quail.</title>
        <authorList>
            <person name="Oldeschulte D.L."/>
            <person name="Halley Y.A."/>
            <person name="Bhattarai E.K."/>
            <person name="Brashear W.A."/>
            <person name="Hill J."/>
            <person name="Metz R.P."/>
            <person name="Johnson C.D."/>
            <person name="Rollins D."/>
            <person name="Peterson M.J."/>
            <person name="Bickhart D.M."/>
            <person name="Decker J.E."/>
            <person name="Seabury C.M."/>
        </authorList>
    </citation>
    <scope>NUCLEOTIDE SEQUENCE [LARGE SCALE GENOMIC DNA]</scope>
    <source>
        <strain evidence="2 3">Texas</strain>
        <tissue evidence="2">Leg muscle</tissue>
    </source>
</reference>
<dbReference type="AlphaFoldDB" id="A0A226N5W6"/>
<name>A0A226N5W6_CALSU</name>
<protein>
    <submittedName>
        <fullName evidence="2">Uncharacterized protein</fullName>
    </submittedName>
</protein>
<organism evidence="2 3">
    <name type="scientific">Callipepla squamata</name>
    <name type="common">Scaled quail</name>
    <dbReference type="NCBI Taxonomy" id="9009"/>
    <lineage>
        <taxon>Eukaryota</taxon>
        <taxon>Metazoa</taxon>
        <taxon>Chordata</taxon>
        <taxon>Craniata</taxon>
        <taxon>Vertebrata</taxon>
        <taxon>Euteleostomi</taxon>
        <taxon>Archelosauria</taxon>
        <taxon>Archosauria</taxon>
        <taxon>Dinosauria</taxon>
        <taxon>Saurischia</taxon>
        <taxon>Theropoda</taxon>
        <taxon>Coelurosauria</taxon>
        <taxon>Aves</taxon>
        <taxon>Neognathae</taxon>
        <taxon>Galloanserae</taxon>
        <taxon>Galliformes</taxon>
        <taxon>Odontophoridae</taxon>
        <taxon>Callipepla</taxon>
    </lineage>
</organism>
<feature type="signal peptide" evidence="1">
    <location>
        <begin position="1"/>
        <end position="22"/>
    </location>
</feature>
<dbReference type="STRING" id="9009.A0A226N5W6"/>
<dbReference type="EMBL" id="MCFN01000189">
    <property type="protein sequence ID" value="OXB62976.1"/>
    <property type="molecule type" value="Genomic_DNA"/>
</dbReference>
<comment type="caution">
    <text evidence="2">The sequence shown here is derived from an EMBL/GenBank/DDBJ whole genome shotgun (WGS) entry which is preliminary data.</text>
</comment>
<evidence type="ECO:0000256" key="1">
    <source>
        <dbReference type="SAM" id="SignalP"/>
    </source>
</evidence>
<sequence>MKFAVWTQNISVLWFVVANSTADFIDVKNLVTGAVVKPAGKQVCTCTIHVIVRRSVHPVPISLRNGVWANMKIAAISIATKLTDLQLGDSVEISRLITKKEMKQARLQCDEECLALQRNRRLADALEIDDNSDPFNTHSSGPKYSDLLKEDARYVF</sequence>
<gene>
    <name evidence="2" type="ORF">ASZ78_000886</name>
</gene>